<keyword evidence="2" id="KW-0812">Transmembrane</keyword>
<dbReference type="AlphaFoldDB" id="A0A9P4U423"/>
<organism evidence="3 4">
    <name type="scientific">Tothia fuscella</name>
    <dbReference type="NCBI Taxonomy" id="1048955"/>
    <lineage>
        <taxon>Eukaryota</taxon>
        <taxon>Fungi</taxon>
        <taxon>Dikarya</taxon>
        <taxon>Ascomycota</taxon>
        <taxon>Pezizomycotina</taxon>
        <taxon>Dothideomycetes</taxon>
        <taxon>Pleosporomycetidae</taxon>
        <taxon>Venturiales</taxon>
        <taxon>Cylindrosympodiaceae</taxon>
        <taxon>Tothia</taxon>
    </lineage>
</organism>
<dbReference type="OrthoDB" id="6021743at2759"/>
<feature type="region of interest" description="Disordered" evidence="1">
    <location>
        <begin position="82"/>
        <end position="120"/>
    </location>
</feature>
<protein>
    <submittedName>
        <fullName evidence="3">Uncharacterized protein</fullName>
    </submittedName>
</protein>
<accession>A0A9P4U423</accession>
<feature type="transmembrane region" description="Helical" evidence="2">
    <location>
        <begin position="526"/>
        <end position="551"/>
    </location>
</feature>
<keyword evidence="4" id="KW-1185">Reference proteome</keyword>
<feature type="region of interest" description="Disordered" evidence="1">
    <location>
        <begin position="432"/>
        <end position="453"/>
    </location>
</feature>
<keyword evidence="2" id="KW-1133">Transmembrane helix</keyword>
<feature type="region of interest" description="Disordered" evidence="1">
    <location>
        <begin position="1"/>
        <end position="63"/>
    </location>
</feature>
<dbReference type="EMBL" id="MU007011">
    <property type="protein sequence ID" value="KAF2436206.1"/>
    <property type="molecule type" value="Genomic_DNA"/>
</dbReference>
<evidence type="ECO:0000313" key="4">
    <source>
        <dbReference type="Proteomes" id="UP000800235"/>
    </source>
</evidence>
<name>A0A9P4U423_9PEZI</name>
<feature type="region of interest" description="Disordered" evidence="1">
    <location>
        <begin position="221"/>
        <end position="240"/>
    </location>
</feature>
<reference evidence="3" key="1">
    <citation type="journal article" date="2020" name="Stud. Mycol.">
        <title>101 Dothideomycetes genomes: a test case for predicting lifestyles and emergence of pathogens.</title>
        <authorList>
            <person name="Haridas S."/>
            <person name="Albert R."/>
            <person name="Binder M."/>
            <person name="Bloem J."/>
            <person name="Labutti K."/>
            <person name="Salamov A."/>
            <person name="Andreopoulos B."/>
            <person name="Baker S."/>
            <person name="Barry K."/>
            <person name="Bills G."/>
            <person name="Bluhm B."/>
            <person name="Cannon C."/>
            <person name="Castanera R."/>
            <person name="Culley D."/>
            <person name="Daum C."/>
            <person name="Ezra D."/>
            <person name="Gonzalez J."/>
            <person name="Henrissat B."/>
            <person name="Kuo A."/>
            <person name="Liang C."/>
            <person name="Lipzen A."/>
            <person name="Lutzoni F."/>
            <person name="Magnuson J."/>
            <person name="Mondo S."/>
            <person name="Nolan M."/>
            <person name="Ohm R."/>
            <person name="Pangilinan J."/>
            <person name="Park H.-J."/>
            <person name="Ramirez L."/>
            <person name="Alfaro M."/>
            <person name="Sun H."/>
            <person name="Tritt A."/>
            <person name="Yoshinaga Y."/>
            <person name="Zwiers L.-H."/>
            <person name="Turgeon B."/>
            <person name="Goodwin S."/>
            <person name="Spatafora J."/>
            <person name="Crous P."/>
            <person name="Grigoriev I."/>
        </authorList>
    </citation>
    <scope>NUCLEOTIDE SEQUENCE</scope>
    <source>
        <strain evidence="3">CBS 130266</strain>
    </source>
</reference>
<feature type="compositionally biased region" description="Pro residues" evidence="1">
    <location>
        <begin position="99"/>
        <end position="112"/>
    </location>
</feature>
<evidence type="ECO:0000313" key="3">
    <source>
        <dbReference type="EMBL" id="KAF2436206.1"/>
    </source>
</evidence>
<comment type="caution">
    <text evidence="3">The sequence shown here is derived from an EMBL/GenBank/DDBJ whole genome shotgun (WGS) entry which is preliminary data.</text>
</comment>
<feature type="transmembrane region" description="Helical" evidence="2">
    <location>
        <begin position="481"/>
        <end position="505"/>
    </location>
</feature>
<keyword evidence="2" id="KW-0472">Membrane</keyword>
<evidence type="ECO:0000256" key="1">
    <source>
        <dbReference type="SAM" id="MobiDB-lite"/>
    </source>
</evidence>
<proteinExistence type="predicted"/>
<gene>
    <name evidence="3" type="ORF">EJ08DRAFT_692089</name>
</gene>
<evidence type="ECO:0000256" key="2">
    <source>
        <dbReference type="SAM" id="Phobius"/>
    </source>
</evidence>
<sequence length="552" mass="60366">MEDPFIPAHQPPAPSPRPANFLDDPSDEEASETGATPNAAPDRGRRRSISPRKEETSYLGGATAAEYVSRCQDDDVKTTQVVLPPPQEGYLKLTSTPLPQDPRSPYLRPPPALRGDSSYEGEVASPTATEAQTINFQAPGPGRLIHHSSPRTSAVIDVDEVEPSAAVLAAVESTNEAIKDIHTQTMQALLRNEDHLHAPVNAHGSRVSFIPDDGRPVPHPPIKKRVSMAPPPLDIGPRGSLPDDIVRTPYPFLFRKAMPKPSPLRTSSIIDRESILALSVRRHEVSCKPSKRVSKMTIPANLEATAVKNPNTNEKHFETLDFDDAHFFRELGRTYHNLAGPFRFFSARTLQRIDLSHSVTCGDPYVVDYGMSRAGALCTHDYPRSPRFLASRGLTDSFSSVELMKHYSNPKLGKARYAWVHWAHRISNIAPHLRSPAPPPTGSSAGRFSTTSKDNTEYAGLGIRDEDDCSAGLEFVEGWCLWRILVAVSGVLVCAIAAALCWILLGTQVSLSRSGYRDSGERVVGGMMIGVFVLLVGWTGVTGWIGLSWLID</sequence>
<dbReference type="Proteomes" id="UP000800235">
    <property type="component" value="Unassembled WGS sequence"/>
</dbReference>